<keyword evidence="1" id="KW-0472">Membrane</keyword>
<reference evidence="2" key="1">
    <citation type="submission" date="2023-05" db="EMBL/GenBank/DDBJ databases">
        <title>Genome and transcriptome analyses reveal genes involved in the formation of fine ridges on petal epidermal cells in Hibiscus trionum.</title>
        <authorList>
            <person name="Koshimizu S."/>
            <person name="Masuda S."/>
            <person name="Ishii T."/>
            <person name="Shirasu K."/>
            <person name="Hoshino A."/>
            <person name="Arita M."/>
        </authorList>
    </citation>
    <scope>NUCLEOTIDE SEQUENCE</scope>
    <source>
        <strain evidence="2">Hamamatsu line</strain>
    </source>
</reference>
<keyword evidence="3" id="KW-1185">Reference proteome</keyword>
<dbReference type="GO" id="GO:0005789">
    <property type="term" value="C:endoplasmic reticulum membrane"/>
    <property type="evidence" value="ECO:0007669"/>
    <property type="project" value="UniProtKB-SubCell"/>
</dbReference>
<dbReference type="AlphaFoldDB" id="A0A9W7H8A8"/>
<dbReference type="GO" id="GO:0006886">
    <property type="term" value="P:intracellular protein transport"/>
    <property type="evidence" value="ECO:0007669"/>
    <property type="project" value="UniProtKB-UniRule"/>
</dbReference>
<dbReference type="PANTHER" id="PTHR12701:SF18">
    <property type="entry name" value="ENDOPLASMIC RETICULUM TRANSMEMBRANE PROTEIN"/>
    <property type="match status" value="1"/>
</dbReference>
<keyword evidence="1" id="KW-0653">Protein transport</keyword>
<dbReference type="GO" id="GO:0070973">
    <property type="term" value="P:protein localization to endoplasmic reticulum exit site"/>
    <property type="evidence" value="ECO:0007669"/>
    <property type="project" value="UniProtKB-UniRule"/>
</dbReference>
<dbReference type="InterPro" id="IPR008417">
    <property type="entry name" value="BAP29/BAP31"/>
</dbReference>
<keyword evidence="1" id="KW-0931">ER-Golgi transport</keyword>
<sequence length="164" mass="18326">MLQLLYIVTLVQMVVIVSLSFKTPLRKLVLVVLDRVKRGSGPVVVKTVAGTVAVVMLSSVYSMMLIKKRWMEDGTASQTDEIFMAKNLLETTLMGGLLFHAYIIDKLHHYIKELRIRRKTMETAKKQGQGFEDAGGSGSGSDKVTALEEEIARLRARIKQLESD</sequence>
<dbReference type="OrthoDB" id="435607at2759"/>
<keyword evidence="1" id="KW-1133">Transmembrane helix</keyword>
<organism evidence="2 3">
    <name type="scientific">Hibiscus trionum</name>
    <name type="common">Flower of an hour</name>
    <dbReference type="NCBI Taxonomy" id="183268"/>
    <lineage>
        <taxon>Eukaryota</taxon>
        <taxon>Viridiplantae</taxon>
        <taxon>Streptophyta</taxon>
        <taxon>Embryophyta</taxon>
        <taxon>Tracheophyta</taxon>
        <taxon>Spermatophyta</taxon>
        <taxon>Magnoliopsida</taxon>
        <taxon>eudicotyledons</taxon>
        <taxon>Gunneridae</taxon>
        <taxon>Pentapetalae</taxon>
        <taxon>rosids</taxon>
        <taxon>malvids</taxon>
        <taxon>Malvales</taxon>
        <taxon>Malvaceae</taxon>
        <taxon>Malvoideae</taxon>
        <taxon>Hibiscus</taxon>
    </lineage>
</organism>
<comment type="function">
    <text evidence="1">May play a role in anterograde transport of membrane proteins from the endoplasmic reticulum to the Golgi.</text>
</comment>
<evidence type="ECO:0000256" key="1">
    <source>
        <dbReference type="RuleBase" id="RU367026"/>
    </source>
</evidence>
<comment type="caution">
    <text evidence="1">Lacks conserved residue(s) required for the propagation of feature annotation.</text>
</comment>
<gene>
    <name evidence="2" type="ORF">HRI_000941400</name>
</gene>
<name>A0A9W7H8A8_HIBTR</name>
<dbReference type="EMBL" id="BSYR01000010">
    <property type="protein sequence ID" value="GMI72721.1"/>
    <property type="molecule type" value="Genomic_DNA"/>
</dbReference>
<comment type="similarity">
    <text evidence="1">Belongs to the BCAP29/BCAP31 family.</text>
</comment>
<evidence type="ECO:0000313" key="3">
    <source>
        <dbReference type="Proteomes" id="UP001165190"/>
    </source>
</evidence>
<accession>A0A9W7H8A8</accession>
<dbReference type="GO" id="GO:0006888">
    <property type="term" value="P:endoplasmic reticulum to Golgi vesicle-mediated transport"/>
    <property type="evidence" value="ECO:0007669"/>
    <property type="project" value="UniProtKB-UniRule"/>
</dbReference>
<evidence type="ECO:0000313" key="2">
    <source>
        <dbReference type="EMBL" id="GMI72721.1"/>
    </source>
</evidence>
<protein>
    <recommendedName>
        <fullName evidence="1">Endoplasmic reticulum transmembrane protein</fullName>
    </recommendedName>
</protein>
<proteinExistence type="inferred from homology"/>
<keyword evidence="1" id="KW-0256">Endoplasmic reticulum</keyword>
<comment type="caution">
    <text evidence="2">The sequence shown here is derived from an EMBL/GenBank/DDBJ whole genome shotgun (WGS) entry which is preliminary data.</text>
</comment>
<comment type="subcellular location">
    <subcellularLocation>
        <location evidence="1">Endoplasmic reticulum membrane</location>
        <topology evidence="1">Multi-pass membrane protein</topology>
    </subcellularLocation>
</comment>
<dbReference type="Proteomes" id="UP001165190">
    <property type="component" value="Unassembled WGS sequence"/>
</dbReference>
<dbReference type="PANTHER" id="PTHR12701">
    <property type="entry name" value="BCR-ASSOCIATED PROTEIN, BAP"/>
    <property type="match status" value="1"/>
</dbReference>
<keyword evidence="1" id="KW-0812">Transmembrane</keyword>
<feature type="transmembrane region" description="Helical" evidence="1">
    <location>
        <begin position="44"/>
        <end position="66"/>
    </location>
</feature>
<keyword evidence="1" id="KW-0813">Transport</keyword>